<evidence type="ECO:0000256" key="1">
    <source>
        <dbReference type="ARBA" id="ARBA00023125"/>
    </source>
</evidence>
<evidence type="ECO:0000313" key="6">
    <source>
        <dbReference type="Proteomes" id="UP000324800"/>
    </source>
</evidence>
<dbReference type="InterPro" id="IPR009071">
    <property type="entry name" value="HMG_box_dom"/>
</dbReference>
<name>A0A5J4WWR1_9EUKA</name>
<evidence type="ECO:0000313" key="5">
    <source>
        <dbReference type="EMBL" id="KAA6398745.1"/>
    </source>
</evidence>
<evidence type="ECO:0000256" key="2">
    <source>
        <dbReference type="PROSITE-ProRule" id="PRU00267"/>
    </source>
</evidence>
<dbReference type="EMBL" id="SNRW01000891">
    <property type="protein sequence ID" value="KAA6398745.1"/>
    <property type="molecule type" value="Genomic_DNA"/>
</dbReference>
<dbReference type="Gene3D" id="1.10.30.10">
    <property type="entry name" value="High mobility group box domain"/>
    <property type="match status" value="1"/>
</dbReference>
<dbReference type="GO" id="GO:0005634">
    <property type="term" value="C:nucleus"/>
    <property type="evidence" value="ECO:0007669"/>
    <property type="project" value="UniProtKB-UniRule"/>
</dbReference>
<dbReference type="PANTHER" id="PTHR48112">
    <property type="entry name" value="HIGH MOBILITY GROUP PROTEIN DSP1"/>
    <property type="match status" value="1"/>
</dbReference>
<evidence type="ECO:0000259" key="4">
    <source>
        <dbReference type="PROSITE" id="PS50118"/>
    </source>
</evidence>
<organism evidence="5 6">
    <name type="scientific">Streblomastix strix</name>
    <dbReference type="NCBI Taxonomy" id="222440"/>
    <lineage>
        <taxon>Eukaryota</taxon>
        <taxon>Metamonada</taxon>
        <taxon>Preaxostyla</taxon>
        <taxon>Oxymonadida</taxon>
        <taxon>Streblomastigidae</taxon>
        <taxon>Streblomastix</taxon>
    </lineage>
</organism>
<feature type="domain" description="HMG box" evidence="4">
    <location>
        <begin position="88"/>
        <end position="158"/>
    </location>
</feature>
<evidence type="ECO:0000256" key="3">
    <source>
        <dbReference type="SAM" id="MobiDB-lite"/>
    </source>
</evidence>
<reference evidence="5 6" key="1">
    <citation type="submission" date="2019-03" db="EMBL/GenBank/DDBJ databases">
        <title>Single cell metagenomics reveals metabolic interactions within the superorganism composed of flagellate Streblomastix strix and complex community of Bacteroidetes bacteria on its surface.</title>
        <authorList>
            <person name="Treitli S.C."/>
            <person name="Kolisko M."/>
            <person name="Husnik F."/>
            <person name="Keeling P."/>
            <person name="Hampl V."/>
        </authorList>
    </citation>
    <scope>NUCLEOTIDE SEQUENCE [LARGE SCALE GENOMIC DNA]</scope>
    <source>
        <strain evidence="5">ST1C</strain>
    </source>
</reference>
<dbReference type="PROSITE" id="PS50118">
    <property type="entry name" value="HMG_BOX_2"/>
    <property type="match status" value="1"/>
</dbReference>
<dbReference type="InterPro" id="IPR050342">
    <property type="entry name" value="HMGB"/>
</dbReference>
<feature type="region of interest" description="Disordered" evidence="3">
    <location>
        <begin position="130"/>
        <end position="175"/>
    </location>
</feature>
<dbReference type="GO" id="GO:0003677">
    <property type="term" value="F:DNA binding"/>
    <property type="evidence" value="ECO:0007669"/>
    <property type="project" value="UniProtKB-UniRule"/>
</dbReference>
<protein>
    <recommendedName>
        <fullName evidence="4">HMG box domain-containing protein</fullName>
    </recommendedName>
</protein>
<accession>A0A5J4WWR1</accession>
<feature type="compositionally biased region" description="Basic and acidic residues" evidence="3">
    <location>
        <begin position="130"/>
        <end position="157"/>
    </location>
</feature>
<dbReference type="AlphaFoldDB" id="A0A5J4WWR1"/>
<feature type="compositionally biased region" description="Basic and acidic residues" evidence="3">
    <location>
        <begin position="20"/>
        <end position="31"/>
    </location>
</feature>
<dbReference type="CDD" id="cd00084">
    <property type="entry name" value="HMG-box_SF"/>
    <property type="match status" value="1"/>
</dbReference>
<dbReference type="PRINTS" id="PR00886">
    <property type="entry name" value="HIGHMOBLTY12"/>
</dbReference>
<gene>
    <name evidence="5" type="ORF">EZS28_005729</name>
</gene>
<keyword evidence="1 2" id="KW-0238">DNA-binding</keyword>
<sequence length="175" mass="19521">MSETNTPKHNLREATPLSRKQSETDTLERKKSTGKSGPSTPKDASPKVSDVPKTPKTKGKNTPKGTPKKGKTPTTTPGKTKTAKKIGPKKALTAYQIYTAEKKEELKKETPELKDTDLVKKIGKLWKELSDEDKAPYTEKAEKDKERYQEEKAKGEYEVNSDGEIVIDEEDGDEE</sequence>
<dbReference type="Proteomes" id="UP000324800">
    <property type="component" value="Unassembled WGS sequence"/>
</dbReference>
<dbReference type="SUPFAM" id="SSF47095">
    <property type="entry name" value="HMG-box"/>
    <property type="match status" value="1"/>
</dbReference>
<dbReference type="InterPro" id="IPR036910">
    <property type="entry name" value="HMG_box_dom_sf"/>
</dbReference>
<feature type="region of interest" description="Disordered" evidence="3">
    <location>
        <begin position="1"/>
        <end position="91"/>
    </location>
</feature>
<proteinExistence type="predicted"/>
<feature type="DNA-binding region" description="HMG box" evidence="2">
    <location>
        <begin position="88"/>
        <end position="158"/>
    </location>
</feature>
<keyword evidence="2" id="KW-0539">Nucleus</keyword>
<dbReference type="OrthoDB" id="1919336at2759"/>
<feature type="compositionally biased region" description="Acidic residues" evidence="3">
    <location>
        <begin position="159"/>
        <end position="175"/>
    </location>
</feature>
<dbReference type="Pfam" id="PF00505">
    <property type="entry name" value="HMG_box"/>
    <property type="match status" value="1"/>
</dbReference>
<feature type="compositionally biased region" description="Basic residues" evidence="3">
    <location>
        <begin position="55"/>
        <end position="71"/>
    </location>
</feature>
<comment type="caution">
    <text evidence="5">The sequence shown here is derived from an EMBL/GenBank/DDBJ whole genome shotgun (WGS) entry which is preliminary data.</text>
</comment>
<dbReference type="SMART" id="SM00398">
    <property type="entry name" value="HMG"/>
    <property type="match status" value="1"/>
</dbReference>